<name>A0A8H7RK22_9FUNG</name>
<evidence type="ECO:0000313" key="3">
    <source>
        <dbReference type="Proteomes" id="UP000646827"/>
    </source>
</evidence>
<evidence type="ECO:0000313" key="2">
    <source>
        <dbReference type="EMBL" id="KAG2212561.1"/>
    </source>
</evidence>
<dbReference type="OrthoDB" id="2279551at2759"/>
<dbReference type="Proteomes" id="UP000646827">
    <property type="component" value="Unassembled WGS sequence"/>
</dbReference>
<gene>
    <name evidence="2" type="ORF">INT45_005348</name>
</gene>
<accession>A0A8H7RK22</accession>
<keyword evidence="3" id="KW-1185">Reference proteome</keyword>
<dbReference type="AlphaFoldDB" id="A0A8H7RK22"/>
<sequence>MRHLVRIAPFPREIASDINIETVSTENDDTDGLDPLLSIRLSTRLVLPIGATSNQKGRMYKYIASRLKTKYAVTPIHTRQELVLFSNIIPRNTDIPIDWKQKVQQWNSNHANGNDIFYKTPEILKSHYKSWLSGQVIDRTITRNSTELITIKEQLQSPSRSNNIILPPTPNIPTDATITLSNTNSFVLPPPILSNSISNSSSLIPAQPPQPTSTRQQHF</sequence>
<reference evidence="2 3" key="1">
    <citation type="submission" date="2020-12" db="EMBL/GenBank/DDBJ databases">
        <title>Metabolic potential, ecology and presence of endohyphal bacteria is reflected in genomic diversity of Mucoromycotina.</title>
        <authorList>
            <person name="Muszewska A."/>
            <person name="Okrasinska A."/>
            <person name="Steczkiewicz K."/>
            <person name="Drgas O."/>
            <person name="Orlowska M."/>
            <person name="Perlinska-Lenart U."/>
            <person name="Aleksandrzak-Piekarczyk T."/>
            <person name="Szatraj K."/>
            <person name="Zielenkiewicz U."/>
            <person name="Pilsyk S."/>
            <person name="Malc E."/>
            <person name="Mieczkowski P."/>
            <person name="Kruszewska J.S."/>
            <person name="Biernat P."/>
            <person name="Pawlowska J."/>
        </authorList>
    </citation>
    <scope>NUCLEOTIDE SEQUENCE [LARGE SCALE GENOMIC DNA]</scope>
    <source>
        <strain evidence="2 3">CBS 142.35</strain>
    </source>
</reference>
<organism evidence="2 3">
    <name type="scientific">Circinella minor</name>
    <dbReference type="NCBI Taxonomy" id="1195481"/>
    <lineage>
        <taxon>Eukaryota</taxon>
        <taxon>Fungi</taxon>
        <taxon>Fungi incertae sedis</taxon>
        <taxon>Mucoromycota</taxon>
        <taxon>Mucoromycotina</taxon>
        <taxon>Mucoromycetes</taxon>
        <taxon>Mucorales</taxon>
        <taxon>Lichtheimiaceae</taxon>
        <taxon>Circinella</taxon>
    </lineage>
</organism>
<evidence type="ECO:0000256" key="1">
    <source>
        <dbReference type="SAM" id="MobiDB-lite"/>
    </source>
</evidence>
<protein>
    <submittedName>
        <fullName evidence="2">Uncharacterized protein</fullName>
    </submittedName>
</protein>
<dbReference type="EMBL" id="JAEPRB010000737">
    <property type="protein sequence ID" value="KAG2212561.1"/>
    <property type="molecule type" value="Genomic_DNA"/>
</dbReference>
<feature type="region of interest" description="Disordered" evidence="1">
    <location>
        <begin position="199"/>
        <end position="219"/>
    </location>
</feature>
<comment type="caution">
    <text evidence="2">The sequence shown here is derived from an EMBL/GenBank/DDBJ whole genome shotgun (WGS) entry which is preliminary data.</text>
</comment>
<proteinExistence type="predicted"/>